<accession>A0A6F8TEM3</accession>
<dbReference type="Gene3D" id="1.10.10.410">
    <property type="match status" value="1"/>
</dbReference>
<dbReference type="Pfam" id="PF09424">
    <property type="entry name" value="YqeY"/>
    <property type="match status" value="1"/>
</dbReference>
<dbReference type="PANTHER" id="PTHR28055">
    <property type="entry name" value="ALTERED INHERITANCE OF MITOCHONDRIA PROTEIN 41, MITOCHONDRIAL"/>
    <property type="match status" value="1"/>
</dbReference>
<keyword evidence="1" id="KW-0808">Transferase</keyword>
<dbReference type="SUPFAM" id="SSF89095">
    <property type="entry name" value="GatB/YqeY motif"/>
    <property type="match status" value="1"/>
</dbReference>
<dbReference type="GO" id="GO:0016884">
    <property type="term" value="F:carbon-nitrogen ligase activity, with glutamine as amido-N-donor"/>
    <property type="evidence" value="ECO:0007669"/>
    <property type="project" value="InterPro"/>
</dbReference>
<dbReference type="OMA" id="AMGAVMK"/>
<reference evidence="1" key="1">
    <citation type="submission" date="2020-03" db="EMBL/GenBank/DDBJ databases">
        <title>Complete genome sequence of Acinetobacter baumannii ATCC19606T, which is a model strain for tolerization of antimicrobial agents.</title>
        <authorList>
            <person name="Tsubouchi T."/>
            <person name="Suzuki M."/>
            <person name="Niki M."/>
            <person name="Oinuma K."/>
            <person name="Niki M."/>
            <person name="Shibayama K."/>
            <person name="Kakeya H."/>
            <person name="Kaneko Y."/>
        </authorList>
    </citation>
    <scope>NUCLEOTIDE SEQUENCE</scope>
    <source>
        <strain evidence="1">ATCC19606</strain>
    </source>
</reference>
<dbReference type="InterPro" id="IPR019004">
    <property type="entry name" value="YqeY/Aim41"/>
</dbReference>
<protein>
    <submittedName>
        <fullName evidence="1">Aspartyl-tRNA amidotransferase subunit B</fullName>
    </submittedName>
</protein>
<dbReference type="InterPro" id="IPR003789">
    <property type="entry name" value="Asn/Gln_tRNA_amidoTrase-B-like"/>
</dbReference>
<dbReference type="GO" id="GO:0016740">
    <property type="term" value="F:transferase activity"/>
    <property type="evidence" value="ECO:0007669"/>
    <property type="project" value="UniProtKB-KW"/>
</dbReference>
<evidence type="ECO:0000313" key="1">
    <source>
        <dbReference type="EMBL" id="BCA98892.1"/>
    </source>
</evidence>
<dbReference type="EMBL" id="AP022836">
    <property type="protein sequence ID" value="BCA98892.1"/>
    <property type="molecule type" value="Genomic_DNA"/>
</dbReference>
<dbReference type="InterPro" id="IPR042184">
    <property type="entry name" value="YqeY/Aim41_N"/>
</dbReference>
<gene>
    <name evidence="1" type="ORF">ATCC19606_12280</name>
</gene>
<sequence>MTANIMTTLKNQITDALKTSMRAKDMATVTVLRSLQAAIKQIEVDERIELDDAQVLAVIEKQIKQRKESIKAFEGAGRDDLASKEQAEAEVLSQFLPEAMTEEELDSLIEQTIAAQEATSMKDMGKVMNSLRPIIAGRADPAQVSAKIKAKLA</sequence>
<dbReference type="Gene3D" id="1.10.1510.10">
    <property type="entry name" value="Uncharacterised protein YqeY/AIM41 PF09424, N-terminal domain"/>
    <property type="match status" value="1"/>
</dbReference>
<dbReference type="PANTHER" id="PTHR28055:SF1">
    <property type="entry name" value="ALTERED INHERITANCE OF MITOCHONDRIA PROTEIN 41, MITOCHONDRIAL"/>
    <property type="match status" value="1"/>
</dbReference>
<dbReference type="InterPro" id="IPR023168">
    <property type="entry name" value="GatB_Yqey_C_2"/>
</dbReference>
<name>A0A6F8TEM3_ACIBA</name>
<proteinExistence type="predicted"/>
<organism evidence="1">
    <name type="scientific">Acinetobacter baumannii</name>
    <dbReference type="NCBI Taxonomy" id="470"/>
    <lineage>
        <taxon>Bacteria</taxon>
        <taxon>Pseudomonadati</taxon>
        <taxon>Pseudomonadota</taxon>
        <taxon>Gammaproteobacteria</taxon>
        <taxon>Moraxellales</taxon>
        <taxon>Moraxellaceae</taxon>
        <taxon>Acinetobacter</taxon>
        <taxon>Acinetobacter calcoaceticus/baumannii complex</taxon>
    </lineage>
</organism>
<dbReference type="AlphaFoldDB" id="A0A6F8TEM3"/>